<sequence>MCEYCGCRQNPAIGQLMDEHDQLLTQIDAAQRALANGDGPALERCLAEFSALLTQHTGLEERGIFAAMVTADEFTETIEQLTEEHRSLDRVLARLDTTADDLADQLAEMARDLAEHIDKENNGIFPASVVSLHPQEWAIVEQAHAQQS</sequence>
<reference evidence="3" key="1">
    <citation type="submission" date="2020-10" db="EMBL/GenBank/DDBJ databases">
        <authorList>
            <person name="Gilroy R."/>
        </authorList>
    </citation>
    <scope>NUCLEOTIDE SEQUENCE</scope>
    <source>
        <strain evidence="3">ChiGjej1B1-24693</strain>
    </source>
</reference>
<reference evidence="3" key="2">
    <citation type="journal article" date="2021" name="PeerJ">
        <title>Extensive microbial diversity within the chicken gut microbiome revealed by metagenomics and culture.</title>
        <authorList>
            <person name="Gilroy R."/>
            <person name="Ravi A."/>
            <person name="Getino M."/>
            <person name="Pursley I."/>
            <person name="Horton D.L."/>
            <person name="Alikhan N.F."/>
            <person name="Baker D."/>
            <person name="Gharbi K."/>
            <person name="Hall N."/>
            <person name="Watson M."/>
            <person name="Adriaenssens E.M."/>
            <person name="Foster-Nyarko E."/>
            <person name="Jarju S."/>
            <person name="Secka A."/>
            <person name="Antonio M."/>
            <person name="Oren A."/>
            <person name="Chaudhuri R.R."/>
            <person name="La Ragione R."/>
            <person name="Hildebrand F."/>
            <person name="Pallen M.J."/>
        </authorList>
    </citation>
    <scope>NUCLEOTIDE SEQUENCE</scope>
    <source>
        <strain evidence="3">ChiGjej1B1-24693</strain>
    </source>
</reference>
<organism evidence="3 4">
    <name type="scientific">Candidatus Avipropionibacterium avicola</name>
    <dbReference type="NCBI Taxonomy" id="2840701"/>
    <lineage>
        <taxon>Bacteria</taxon>
        <taxon>Bacillati</taxon>
        <taxon>Actinomycetota</taxon>
        <taxon>Actinomycetes</taxon>
        <taxon>Propionibacteriales</taxon>
        <taxon>Propionibacteriaceae</taxon>
        <taxon>Propionibacteriaceae incertae sedis</taxon>
        <taxon>Candidatus Avipropionibacterium</taxon>
    </lineage>
</organism>
<evidence type="ECO:0000256" key="1">
    <source>
        <dbReference type="SAM" id="Coils"/>
    </source>
</evidence>
<evidence type="ECO:0000259" key="2">
    <source>
        <dbReference type="Pfam" id="PF01814"/>
    </source>
</evidence>
<accession>A0A9D1H2S2</accession>
<feature type="coiled-coil region" evidence="1">
    <location>
        <begin position="71"/>
        <end position="119"/>
    </location>
</feature>
<proteinExistence type="predicted"/>
<gene>
    <name evidence="3" type="ORF">IAA98_15765</name>
</gene>
<comment type="caution">
    <text evidence="3">The sequence shown here is derived from an EMBL/GenBank/DDBJ whole genome shotgun (WGS) entry which is preliminary data.</text>
</comment>
<keyword evidence="1" id="KW-0175">Coiled coil</keyword>
<dbReference type="Gene3D" id="1.20.120.520">
    <property type="entry name" value="nmb1532 protein domain like"/>
    <property type="match status" value="1"/>
</dbReference>
<dbReference type="AlphaFoldDB" id="A0A9D1H2S2"/>
<feature type="domain" description="Hemerythrin-like" evidence="2">
    <location>
        <begin position="13"/>
        <end position="127"/>
    </location>
</feature>
<dbReference type="Pfam" id="PF01814">
    <property type="entry name" value="Hemerythrin"/>
    <property type="match status" value="1"/>
</dbReference>
<evidence type="ECO:0000313" key="4">
    <source>
        <dbReference type="Proteomes" id="UP000886842"/>
    </source>
</evidence>
<name>A0A9D1H2S2_9ACTN</name>
<protein>
    <submittedName>
        <fullName evidence="3">Hemerythrin domain-containing protein</fullName>
    </submittedName>
</protein>
<dbReference type="Proteomes" id="UP000886842">
    <property type="component" value="Unassembled WGS sequence"/>
</dbReference>
<dbReference type="InterPro" id="IPR012312">
    <property type="entry name" value="Hemerythrin-like"/>
</dbReference>
<evidence type="ECO:0000313" key="3">
    <source>
        <dbReference type="EMBL" id="HIT77035.1"/>
    </source>
</evidence>
<dbReference type="EMBL" id="DVLP01000453">
    <property type="protein sequence ID" value="HIT77035.1"/>
    <property type="molecule type" value="Genomic_DNA"/>
</dbReference>